<keyword evidence="2" id="KW-1185">Reference proteome</keyword>
<evidence type="ECO:0000313" key="2">
    <source>
        <dbReference type="Proteomes" id="UP001371218"/>
    </source>
</evidence>
<proteinExistence type="predicted"/>
<name>A0ABU9BMR1_9BURK</name>
<evidence type="ECO:0000313" key="1">
    <source>
        <dbReference type="EMBL" id="MEK8029818.1"/>
    </source>
</evidence>
<dbReference type="RefSeq" id="WP_341424151.1">
    <property type="nucleotide sequence ID" value="NZ_JBBUTG010000001.1"/>
</dbReference>
<dbReference type="Proteomes" id="UP001371218">
    <property type="component" value="Unassembled WGS sequence"/>
</dbReference>
<accession>A0ABU9BMR1</accession>
<dbReference type="EMBL" id="JBBUTG010000001">
    <property type="protein sequence ID" value="MEK8029818.1"/>
    <property type="molecule type" value="Genomic_DNA"/>
</dbReference>
<sequence length="169" mass="18716">MASPPRTKRPLTRPRRPAADSWALIPLGASNPVGDDAATEAVLMPLAAICPAEGTEVVKRLKPGQPGTLSLHRRYGPALVCVRYRKDVATGNTRFTTVELVIDQGPQRRQPLIRVDIRFDDIETRRQAIALGAEWDADEKTWRMPRRAAIQLGLVRQGKRGRKNPAEPA</sequence>
<comment type="caution">
    <text evidence="1">The sequence shown here is derived from an EMBL/GenBank/DDBJ whole genome shotgun (WGS) entry which is preliminary data.</text>
</comment>
<gene>
    <name evidence="1" type="ORF">AACH06_03200</name>
</gene>
<organism evidence="1 2">
    <name type="scientific">Ideonella lacteola</name>
    <dbReference type="NCBI Taxonomy" id="2984193"/>
    <lineage>
        <taxon>Bacteria</taxon>
        <taxon>Pseudomonadati</taxon>
        <taxon>Pseudomonadota</taxon>
        <taxon>Betaproteobacteria</taxon>
        <taxon>Burkholderiales</taxon>
        <taxon>Sphaerotilaceae</taxon>
        <taxon>Ideonella</taxon>
    </lineage>
</organism>
<protein>
    <submittedName>
        <fullName evidence="1">Uncharacterized protein</fullName>
    </submittedName>
</protein>
<reference evidence="1 2" key="1">
    <citation type="submission" date="2024-04" db="EMBL/GenBank/DDBJ databases">
        <title>Novel species of the genus Ideonella isolated from streams.</title>
        <authorList>
            <person name="Lu H."/>
        </authorList>
    </citation>
    <scope>NUCLEOTIDE SEQUENCE [LARGE SCALE GENOMIC DNA]</scope>
    <source>
        <strain evidence="1 2">DXS29W</strain>
    </source>
</reference>